<evidence type="ECO:0000313" key="11">
    <source>
        <dbReference type="Proteomes" id="UP000245506"/>
    </source>
</evidence>
<keyword evidence="3 6" id="KW-0717">Septation</keyword>
<keyword evidence="2 6" id="KW-0132">Cell division</keyword>
<feature type="compositionally biased region" description="Basic and acidic residues" evidence="7">
    <location>
        <begin position="107"/>
        <end position="122"/>
    </location>
</feature>
<gene>
    <name evidence="6" type="primary">minC</name>
    <name evidence="10" type="ORF">DKT75_12340</name>
</gene>
<dbReference type="InterPro" id="IPR013033">
    <property type="entry name" value="MinC"/>
</dbReference>
<evidence type="ECO:0000256" key="5">
    <source>
        <dbReference type="ARBA" id="ARBA00025606"/>
    </source>
</evidence>
<dbReference type="HAMAP" id="MF_00267">
    <property type="entry name" value="MinC"/>
    <property type="match status" value="1"/>
</dbReference>
<comment type="caution">
    <text evidence="10">The sequence shown here is derived from an EMBL/GenBank/DDBJ whole genome shotgun (WGS) entry which is preliminary data.</text>
</comment>
<dbReference type="Pfam" id="PF03775">
    <property type="entry name" value="MinC_C"/>
    <property type="match status" value="1"/>
</dbReference>
<feature type="region of interest" description="Disordered" evidence="7">
    <location>
        <begin position="90"/>
        <end position="131"/>
    </location>
</feature>
<dbReference type="PANTHER" id="PTHR34108">
    <property type="entry name" value="SEPTUM SITE-DETERMINING PROTEIN MINC"/>
    <property type="match status" value="1"/>
</dbReference>
<dbReference type="InterPro" id="IPR007874">
    <property type="entry name" value="MinC_N"/>
</dbReference>
<dbReference type="GO" id="GO:0000902">
    <property type="term" value="P:cell morphogenesis"/>
    <property type="evidence" value="ECO:0007669"/>
    <property type="project" value="InterPro"/>
</dbReference>
<dbReference type="InterPro" id="IPR005526">
    <property type="entry name" value="Septum_form_inhib_MinC_C"/>
</dbReference>
<comment type="function">
    <text evidence="5 6">Cell division inhibitor that blocks the formation of polar Z ring septums. Rapidly oscillates between the poles of the cell to destabilize FtsZ filaments that have formed before they mature into polar Z rings. Prevents FtsZ polymerization.</text>
</comment>
<dbReference type="SUPFAM" id="SSF63848">
    <property type="entry name" value="Cell-division inhibitor MinC, C-terminal domain"/>
    <property type="match status" value="1"/>
</dbReference>
<evidence type="ECO:0000256" key="2">
    <source>
        <dbReference type="ARBA" id="ARBA00022618"/>
    </source>
</evidence>
<keyword evidence="11" id="KW-1185">Reference proteome</keyword>
<comment type="subunit">
    <text evidence="6">Interacts with MinD and FtsZ.</text>
</comment>
<dbReference type="PANTHER" id="PTHR34108:SF1">
    <property type="entry name" value="SEPTUM SITE-DETERMINING PROTEIN MINC"/>
    <property type="match status" value="1"/>
</dbReference>
<feature type="domain" description="Septum formation inhibitor MinC N-terminal" evidence="9">
    <location>
        <begin position="1"/>
        <end position="69"/>
    </location>
</feature>
<dbReference type="InterPro" id="IPR016098">
    <property type="entry name" value="CAP/MinC_C"/>
</dbReference>
<keyword evidence="4 6" id="KW-0131">Cell cycle</keyword>
<dbReference type="Proteomes" id="UP000245506">
    <property type="component" value="Unassembled WGS sequence"/>
</dbReference>
<dbReference type="AlphaFoldDB" id="A0A317CDP8"/>
<feature type="domain" description="Septum formation inhibitor MinC C-terminal" evidence="8">
    <location>
        <begin position="140"/>
        <end position="241"/>
    </location>
</feature>
<dbReference type="GO" id="GO:0000917">
    <property type="term" value="P:division septum assembly"/>
    <property type="evidence" value="ECO:0007669"/>
    <property type="project" value="UniProtKB-KW"/>
</dbReference>
<evidence type="ECO:0000259" key="8">
    <source>
        <dbReference type="Pfam" id="PF03775"/>
    </source>
</evidence>
<evidence type="ECO:0000256" key="7">
    <source>
        <dbReference type="SAM" id="MobiDB-lite"/>
    </source>
</evidence>
<evidence type="ECO:0000313" key="10">
    <source>
        <dbReference type="EMBL" id="PWQ95463.1"/>
    </source>
</evidence>
<dbReference type="Pfam" id="PF05209">
    <property type="entry name" value="MinC_N"/>
    <property type="match status" value="1"/>
</dbReference>
<organism evidence="10 11">
    <name type="scientific">Leucothrix arctica</name>
    <dbReference type="NCBI Taxonomy" id="1481894"/>
    <lineage>
        <taxon>Bacteria</taxon>
        <taxon>Pseudomonadati</taxon>
        <taxon>Pseudomonadota</taxon>
        <taxon>Gammaproteobacteria</taxon>
        <taxon>Thiotrichales</taxon>
        <taxon>Thiotrichaceae</taxon>
        <taxon>Leucothrix</taxon>
    </lineage>
</organism>
<name>A0A317CDP8_9GAMM</name>
<evidence type="ECO:0000259" key="9">
    <source>
        <dbReference type="Pfam" id="PF05209"/>
    </source>
</evidence>
<evidence type="ECO:0000256" key="6">
    <source>
        <dbReference type="HAMAP-Rule" id="MF_00267"/>
    </source>
</evidence>
<evidence type="ECO:0000256" key="1">
    <source>
        <dbReference type="ARBA" id="ARBA00006291"/>
    </source>
</evidence>
<dbReference type="InterPro" id="IPR036145">
    <property type="entry name" value="MinC_C_sf"/>
</dbReference>
<sequence length="244" mass="26356">MELKGEMSMLNVLHLQSTDLKEISQQIEAKRDEVPAFFLNSPVVVDCSSITDDLKKLDLKGLKACLTDLMFVPVGVRGIEPEQQAMVTKSGWPVLRAGPKKSTSKPSGKESSKPDESAKTDGDSEIQAQVSEEKATISRIIEKPVRSGQQVFVDEGDAVLLTHTSAGSEVMASGSVHVYGALRGRVLAGVHGDTNARIFCRSLDAELIAIAGRYQLLDEGDTDLRGKPAVIRLDGEKLIIEALE</sequence>
<dbReference type="NCBIfam" id="TIGR01222">
    <property type="entry name" value="minC"/>
    <property type="match status" value="1"/>
</dbReference>
<proteinExistence type="inferred from homology"/>
<evidence type="ECO:0000256" key="3">
    <source>
        <dbReference type="ARBA" id="ARBA00023210"/>
    </source>
</evidence>
<dbReference type="GO" id="GO:1901891">
    <property type="term" value="P:regulation of cell septum assembly"/>
    <property type="evidence" value="ECO:0007669"/>
    <property type="project" value="InterPro"/>
</dbReference>
<dbReference type="Gene3D" id="2.160.20.70">
    <property type="match status" value="1"/>
</dbReference>
<dbReference type="OrthoDB" id="9794530at2"/>
<dbReference type="GO" id="GO:0051302">
    <property type="term" value="P:regulation of cell division"/>
    <property type="evidence" value="ECO:0007669"/>
    <property type="project" value="InterPro"/>
</dbReference>
<dbReference type="Gene3D" id="3.30.70.260">
    <property type="match status" value="1"/>
</dbReference>
<comment type="similarity">
    <text evidence="1 6">Belongs to the MinC family.</text>
</comment>
<dbReference type="EMBL" id="QGKL01000034">
    <property type="protein sequence ID" value="PWQ95463.1"/>
    <property type="molecule type" value="Genomic_DNA"/>
</dbReference>
<protein>
    <recommendedName>
        <fullName evidence="6">Probable septum site-determining protein MinC</fullName>
    </recommendedName>
</protein>
<evidence type="ECO:0000256" key="4">
    <source>
        <dbReference type="ARBA" id="ARBA00023306"/>
    </source>
</evidence>
<reference evidence="10 11" key="1">
    <citation type="submission" date="2018-05" db="EMBL/GenBank/DDBJ databases">
        <title>Leucothrix arctica sp. nov., isolated from Arctic seawater.</title>
        <authorList>
            <person name="Choi A."/>
            <person name="Baek K."/>
        </authorList>
    </citation>
    <scope>NUCLEOTIDE SEQUENCE [LARGE SCALE GENOMIC DNA]</scope>
    <source>
        <strain evidence="10 11">IMCC9719</strain>
    </source>
</reference>
<accession>A0A317CDP8</accession>